<keyword evidence="3" id="KW-1185">Reference proteome</keyword>
<dbReference type="OrthoDB" id="9782587at2"/>
<gene>
    <name evidence="2" type="ORF">F3059_05815</name>
</gene>
<comment type="caution">
    <text evidence="2">The sequence shown here is derived from an EMBL/GenBank/DDBJ whole genome shotgun (WGS) entry which is preliminary data.</text>
</comment>
<protein>
    <submittedName>
        <fullName evidence="2">Uncharacterized protein</fullName>
    </submittedName>
</protein>
<keyword evidence="1" id="KW-0732">Signal</keyword>
<feature type="signal peptide" evidence="1">
    <location>
        <begin position="1"/>
        <end position="20"/>
    </location>
</feature>
<sequence>MKHCTILTLFLSVFVMGSMAQSVNDLGWFRDSYTDQTYIGLGLNHTWISNDEAPNPDAHKRSGWTVKLESRKITYEQWKSSRYWEHKMFGDIINYYANYRKGDASIYVSESSHISTGLFGWWSWVWNVTKPGRFSAAGGLNLNDFFLHSSYVKDENSQYDRISNKTRIEPNGYYFATGPSIRMNYMITSGIQLEYFGSLSIPFGRVTPEDFENQNDDYPNPFFLNNNVEIISSYGFYAGFSFTDIINRGDNPNSSMRRDAYLGFRIKL</sequence>
<dbReference type="RefSeq" id="WP_151167192.1">
    <property type="nucleotide sequence ID" value="NZ_WACR01000004.1"/>
</dbReference>
<dbReference type="AlphaFoldDB" id="A0A6N6M9H6"/>
<feature type="chain" id="PRO_5026697738" evidence="1">
    <location>
        <begin position="21"/>
        <end position="268"/>
    </location>
</feature>
<name>A0A6N6M9H6_9FLAO</name>
<accession>A0A6N6M9H6</accession>
<dbReference type="EMBL" id="WACR01000004">
    <property type="protein sequence ID" value="KAB1064872.1"/>
    <property type="molecule type" value="Genomic_DNA"/>
</dbReference>
<evidence type="ECO:0000313" key="3">
    <source>
        <dbReference type="Proteomes" id="UP000435357"/>
    </source>
</evidence>
<evidence type="ECO:0000313" key="2">
    <source>
        <dbReference type="EMBL" id="KAB1064872.1"/>
    </source>
</evidence>
<proteinExistence type="predicted"/>
<organism evidence="2 3">
    <name type="scientific">Salibacter halophilus</name>
    <dbReference type="NCBI Taxonomy" id="1803916"/>
    <lineage>
        <taxon>Bacteria</taxon>
        <taxon>Pseudomonadati</taxon>
        <taxon>Bacteroidota</taxon>
        <taxon>Flavobacteriia</taxon>
        <taxon>Flavobacteriales</taxon>
        <taxon>Salibacteraceae</taxon>
        <taxon>Salibacter</taxon>
    </lineage>
</organism>
<dbReference type="Proteomes" id="UP000435357">
    <property type="component" value="Unassembled WGS sequence"/>
</dbReference>
<evidence type="ECO:0000256" key="1">
    <source>
        <dbReference type="SAM" id="SignalP"/>
    </source>
</evidence>
<reference evidence="2 3" key="1">
    <citation type="submission" date="2019-09" db="EMBL/GenBank/DDBJ databases">
        <title>Genomes of Cryomorphaceae.</title>
        <authorList>
            <person name="Bowman J.P."/>
        </authorList>
    </citation>
    <scope>NUCLEOTIDE SEQUENCE [LARGE SCALE GENOMIC DNA]</scope>
    <source>
        <strain evidence="2 3">KCTC 52047</strain>
    </source>
</reference>